<dbReference type="GO" id="GO:0004252">
    <property type="term" value="F:serine-type endopeptidase activity"/>
    <property type="evidence" value="ECO:0000318"/>
    <property type="project" value="GO_Central"/>
</dbReference>
<dbReference type="GO" id="GO:0005525">
    <property type="term" value="F:GTP binding"/>
    <property type="evidence" value="ECO:0007669"/>
    <property type="project" value="InterPro"/>
</dbReference>
<reference evidence="8" key="3">
    <citation type="submission" date="2015-04" db="UniProtKB">
        <authorList>
            <consortium name="EnsemblPlants"/>
        </authorList>
    </citation>
    <scope>IDENTIFICATION</scope>
    <source>
        <strain evidence="8">cv. Jemalong A17</strain>
    </source>
</reference>
<reference evidence="7 9" key="2">
    <citation type="journal article" date="2014" name="BMC Genomics">
        <title>An improved genome release (version Mt4.0) for the model legume Medicago truncatula.</title>
        <authorList>
            <person name="Tang H."/>
            <person name="Krishnakumar V."/>
            <person name="Bidwell S."/>
            <person name="Rosen B."/>
            <person name="Chan A."/>
            <person name="Zhou S."/>
            <person name="Gentzbittel L."/>
            <person name="Childs K.L."/>
            <person name="Yandell M."/>
            <person name="Gundlach H."/>
            <person name="Mayer K.F."/>
            <person name="Schwartz D.C."/>
            <person name="Town C.D."/>
        </authorList>
    </citation>
    <scope>GENOME REANNOTATION</scope>
    <source>
        <strain evidence="8 9">cv. Jemalong A17</strain>
    </source>
</reference>
<dbReference type="HOGENOM" id="CLU_611637_0_0_1"/>
<dbReference type="GO" id="GO:0009535">
    <property type="term" value="C:chloroplast thylakoid membrane"/>
    <property type="evidence" value="ECO:0000318"/>
    <property type="project" value="GO_Central"/>
</dbReference>
<evidence type="ECO:0000256" key="4">
    <source>
        <dbReference type="ARBA" id="ARBA00022825"/>
    </source>
</evidence>
<keyword evidence="9" id="KW-1185">Reference proteome</keyword>
<protein>
    <submittedName>
        <fullName evidence="7">Elongation factor Tu domain 2 protein</fullName>
    </submittedName>
</protein>
<organism evidence="7 9">
    <name type="scientific">Medicago truncatula</name>
    <name type="common">Barrel medic</name>
    <name type="synonym">Medicago tribuloides</name>
    <dbReference type="NCBI Taxonomy" id="3880"/>
    <lineage>
        <taxon>Eukaryota</taxon>
        <taxon>Viridiplantae</taxon>
        <taxon>Streptophyta</taxon>
        <taxon>Embryophyta</taxon>
        <taxon>Tracheophyta</taxon>
        <taxon>Spermatophyta</taxon>
        <taxon>Magnoliopsida</taxon>
        <taxon>eudicotyledons</taxon>
        <taxon>Gunneridae</taxon>
        <taxon>Pentapetalae</taxon>
        <taxon>rosids</taxon>
        <taxon>fabids</taxon>
        <taxon>Fabales</taxon>
        <taxon>Fabaceae</taxon>
        <taxon>Papilionoideae</taxon>
        <taxon>50 kb inversion clade</taxon>
        <taxon>NPAAA clade</taxon>
        <taxon>Hologalegina</taxon>
        <taxon>IRL clade</taxon>
        <taxon>Trifolieae</taxon>
        <taxon>Medicago</taxon>
    </lineage>
</organism>
<evidence type="ECO:0000256" key="3">
    <source>
        <dbReference type="ARBA" id="ARBA00022801"/>
    </source>
</evidence>
<feature type="domain" description="Translation elongation factor EFTu-like" evidence="6">
    <location>
        <begin position="339"/>
        <end position="402"/>
    </location>
</feature>
<evidence type="ECO:0000256" key="1">
    <source>
        <dbReference type="ARBA" id="ARBA00008683"/>
    </source>
</evidence>
<evidence type="ECO:0000313" key="7">
    <source>
        <dbReference type="EMBL" id="AES99637.1"/>
    </source>
</evidence>
<dbReference type="GO" id="GO:0003746">
    <property type="term" value="F:translation elongation factor activity"/>
    <property type="evidence" value="ECO:0007669"/>
    <property type="project" value="UniProtKB-KW"/>
</dbReference>
<accession>G7K277</accession>
<dbReference type="InterPro" id="IPR002142">
    <property type="entry name" value="Peptidase_S49"/>
</dbReference>
<evidence type="ECO:0000259" key="6">
    <source>
        <dbReference type="Pfam" id="PF03144"/>
    </source>
</evidence>
<dbReference type="EnsemblPlants" id="AES99637">
    <property type="protein sequence ID" value="AES99637"/>
    <property type="gene ID" value="MTR_5g083100"/>
</dbReference>
<dbReference type="EMBL" id="CM001221">
    <property type="protein sequence ID" value="AES99637.1"/>
    <property type="molecule type" value="Genomic_DNA"/>
</dbReference>
<dbReference type="Pfam" id="PF01343">
    <property type="entry name" value="Peptidase_S49"/>
    <property type="match status" value="1"/>
</dbReference>
<evidence type="ECO:0000256" key="2">
    <source>
        <dbReference type="ARBA" id="ARBA00022670"/>
    </source>
</evidence>
<dbReference type="Pfam" id="PF03144">
    <property type="entry name" value="GTP_EFTU_D2"/>
    <property type="match status" value="1"/>
</dbReference>
<dbReference type="PaxDb" id="3880-AES99637"/>
<reference evidence="7 9" key="1">
    <citation type="journal article" date="2011" name="Nature">
        <title>The Medicago genome provides insight into the evolution of rhizobial symbioses.</title>
        <authorList>
            <person name="Young N.D."/>
            <person name="Debelle F."/>
            <person name="Oldroyd G.E."/>
            <person name="Geurts R."/>
            <person name="Cannon S.B."/>
            <person name="Udvardi M.K."/>
            <person name="Benedito V.A."/>
            <person name="Mayer K.F."/>
            <person name="Gouzy J."/>
            <person name="Schoof H."/>
            <person name="Van de Peer Y."/>
            <person name="Proost S."/>
            <person name="Cook D.R."/>
            <person name="Meyers B.C."/>
            <person name="Spannagl M."/>
            <person name="Cheung F."/>
            <person name="De Mita S."/>
            <person name="Krishnakumar V."/>
            <person name="Gundlach H."/>
            <person name="Zhou S."/>
            <person name="Mudge J."/>
            <person name="Bharti A.K."/>
            <person name="Murray J.D."/>
            <person name="Naoumkina M.A."/>
            <person name="Rosen B."/>
            <person name="Silverstein K.A."/>
            <person name="Tang H."/>
            <person name="Rombauts S."/>
            <person name="Zhao P.X."/>
            <person name="Zhou P."/>
            <person name="Barbe V."/>
            <person name="Bardou P."/>
            <person name="Bechner M."/>
            <person name="Bellec A."/>
            <person name="Berger A."/>
            <person name="Berges H."/>
            <person name="Bidwell S."/>
            <person name="Bisseling T."/>
            <person name="Choisne N."/>
            <person name="Couloux A."/>
            <person name="Denny R."/>
            <person name="Deshpande S."/>
            <person name="Dai X."/>
            <person name="Doyle J.J."/>
            <person name="Dudez A.M."/>
            <person name="Farmer A.D."/>
            <person name="Fouteau S."/>
            <person name="Franken C."/>
            <person name="Gibelin C."/>
            <person name="Gish J."/>
            <person name="Goldstein S."/>
            <person name="Gonzalez A.J."/>
            <person name="Green P.J."/>
            <person name="Hallab A."/>
            <person name="Hartog M."/>
            <person name="Hua A."/>
            <person name="Humphray S.J."/>
            <person name="Jeong D.H."/>
            <person name="Jing Y."/>
            <person name="Jocker A."/>
            <person name="Kenton S.M."/>
            <person name="Kim D.J."/>
            <person name="Klee K."/>
            <person name="Lai H."/>
            <person name="Lang C."/>
            <person name="Lin S."/>
            <person name="Macmil S.L."/>
            <person name="Magdelenat G."/>
            <person name="Matthews L."/>
            <person name="McCorrison J."/>
            <person name="Monaghan E.L."/>
            <person name="Mun J.H."/>
            <person name="Najar F.Z."/>
            <person name="Nicholson C."/>
            <person name="Noirot C."/>
            <person name="O'Bleness M."/>
            <person name="Paule C.R."/>
            <person name="Poulain J."/>
            <person name="Prion F."/>
            <person name="Qin B."/>
            <person name="Qu C."/>
            <person name="Retzel E.F."/>
            <person name="Riddle C."/>
            <person name="Sallet E."/>
            <person name="Samain S."/>
            <person name="Samson N."/>
            <person name="Sanders I."/>
            <person name="Saurat O."/>
            <person name="Scarpelli C."/>
            <person name="Schiex T."/>
            <person name="Segurens B."/>
            <person name="Severin A.J."/>
            <person name="Sherrier D.J."/>
            <person name="Shi R."/>
            <person name="Sims S."/>
            <person name="Singer S.R."/>
            <person name="Sinharoy S."/>
            <person name="Sterck L."/>
            <person name="Viollet A."/>
            <person name="Wang B.B."/>
            <person name="Wang K."/>
            <person name="Wang M."/>
            <person name="Wang X."/>
            <person name="Warfsmann J."/>
            <person name="Weissenbach J."/>
            <person name="White D.D."/>
            <person name="White J.D."/>
            <person name="Wiley G.B."/>
            <person name="Wincker P."/>
            <person name="Xing Y."/>
            <person name="Yang L."/>
            <person name="Yao Z."/>
            <person name="Ying F."/>
            <person name="Zhai J."/>
            <person name="Zhou L."/>
            <person name="Zuber A."/>
            <person name="Denarie J."/>
            <person name="Dixon R.A."/>
            <person name="May G.D."/>
            <person name="Schwartz D.C."/>
            <person name="Rogers J."/>
            <person name="Quetier F."/>
            <person name="Town C.D."/>
            <person name="Roe B.A."/>
        </authorList>
    </citation>
    <scope>NUCLEOTIDE SEQUENCE [LARGE SCALE GENOMIC DNA]</scope>
    <source>
        <strain evidence="7">A17</strain>
        <strain evidence="8 9">cv. Jemalong A17</strain>
    </source>
</reference>
<dbReference type="PANTHER" id="PTHR33209">
    <property type="entry name" value="PROTEASE 4"/>
    <property type="match status" value="1"/>
</dbReference>
<dbReference type="STRING" id="3880.G7K277"/>
<dbReference type="Gene3D" id="3.90.226.10">
    <property type="entry name" value="2-enoyl-CoA Hydratase, Chain A, domain 1"/>
    <property type="match status" value="1"/>
</dbReference>
<keyword evidence="7" id="KW-0648">Protein biosynthesis</keyword>
<keyword evidence="3" id="KW-0378">Hydrolase</keyword>
<evidence type="ECO:0000313" key="8">
    <source>
        <dbReference type="EnsemblPlants" id="AES99637"/>
    </source>
</evidence>
<dbReference type="eggNOG" id="KOG0465">
    <property type="taxonomic scope" value="Eukaryota"/>
</dbReference>
<dbReference type="InterPro" id="IPR009000">
    <property type="entry name" value="Transl_B-barrel_sf"/>
</dbReference>
<dbReference type="SUPFAM" id="SSF50447">
    <property type="entry name" value="Translation proteins"/>
    <property type="match status" value="1"/>
</dbReference>
<evidence type="ECO:0000259" key="5">
    <source>
        <dbReference type="Pfam" id="PF01343"/>
    </source>
</evidence>
<dbReference type="AlphaFoldDB" id="G7K277"/>
<dbReference type="GO" id="GO:0006508">
    <property type="term" value="P:proteolysis"/>
    <property type="evidence" value="ECO:0007669"/>
    <property type="project" value="UniProtKB-KW"/>
</dbReference>
<proteinExistence type="inferred from homology"/>
<gene>
    <name evidence="7" type="ordered locus">MTR_5g083100</name>
</gene>
<name>G7K277_MEDTR</name>
<evidence type="ECO:0000313" key="9">
    <source>
        <dbReference type="Proteomes" id="UP000002051"/>
    </source>
</evidence>
<keyword evidence="4" id="KW-0720">Serine protease</keyword>
<feature type="domain" description="Peptidase S49" evidence="5">
    <location>
        <begin position="130"/>
        <end position="231"/>
    </location>
</feature>
<dbReference type="InterPro" id="IPR004161">
    <property type="entry name" value="EFTu-like_2"/>
</dbReference>
<comment type="similarity">
    <text evidence="1">Belongs to the peptidase S49 family.</text>
</comment>
<keyword evidence="2" id="KW-0645">Protease</keyword>
<dbReference type="Gene3D" id="2.40.30.10">
    <property type="entry name" value="Translation factors"/>
    <property type="match status" value="1"/>
</dbReference>
<keyword evidence="7" id="KW-0251">Elongation factor</keyword>
<dbReference type="PANTHER" id="PTHR33209:SF1">
    <property type="entry name" value="PEPTIDASE S49 DOMAIN-CONTAINING PROTEIN"/>
    <property type="match status" value="1"/>
</dbReference>
<sequence>MLVPVGNNFSVLPHTLWALKCPYPHPLPDLGLIAIPTSSIGKKREEVQDFINEGVSVYRLDKLKEEGFISSLVYDDEVITLLKERLGVKSLPMISFRKYSKGRKWTVAISEAKEQIAIIRVSGNMVSDIVTSNFIEKIGMVSKKLKAVIVQIDSVMVNRGKVSQNFNLDNDDVKVLDNVVHLRLMTLGKLDKMKKVAHGRIWTGKDAASHGLVDAIGGISRAIAIAKLKANIPQNRQVNVYKVKSKLNHGCAPIQLPLGRGDCFRWLVDLVELECVELAEAFRSGNDISASDLDGTIRRATIARKFVPIFMGGAREGSHGAKTTYLWCSLLFHRMLCKLTYLRIYQGVIRKGDFITNVNTGEKIKVNHLFKRSCDGIDEVNEAHAGQIVVVCDVDCAPGETFTDGSVRWAMTSANVLDYSVSKDSSEQSSNVVNGLQRNDPTYPVGLV</sequence>
<dbReference type="Proteomes" id="UP000002051">
    <property type="component" value="Chromosome 5"/>
</dbReference>